<dbReference type="GO" id="GO:0030154">
    <property type="term" value="P:cell differentiation"/>
    <property type="evidence" value="ECO:0007669"/>
    <property type="project" value="UniProtKB-KW"/>
</dbReference>
<accession>A0A6N2CC25</accession>
<keyword evidence="5" id="KW-0472">Membrane</keyword>
<keyword evidence="4" id="KW-0379">Hydroxylation</keyword>
<feature type="transmembrane region" description="Helical" evidence="5">
    <location>
        <begin position="12"/>
        <end position="30"/>
    </location>
</feature>
<dbReference type="PANTHER" id="PTHR34359:SF28">
    <property type="entry name" value="CLAVATA3_ESR (CLE)-RELATED PROTEIN 12"/>
    <property type="match status" value="1"/>
</dbReference>
<keyword evidence="5" id="KW-0812">Transmembrane</keyword>
<proteinExistence type="inferred from homology"/>
<keyword evidence="3" id="KW-0221">Differentiation</keyword>
<keyword evidence="2" id="KW-0217">Developmental protein</keyword>
<dbReference type="EMBL" id="RXGB01000677">
    <property type="protein sequence ID" value="TMX02362.1"/>
    <property type="molecule type" value="Genomic_DNA"/>
</dbReference>
<evidence type="ECO:0000256" key="2">
    <source>
        <dbReference type="ARBA" id="ARBA00022473"/>
    </source>
</evidence>
<evidence type="ECO:0000313" key="6">
    <source>
        <dbReference type="EMBL" id="TMX02362.1"/>
    </source>
</evidence>
<dbReference type="InterPro" id="IPR039618">
    <property type="entry name" value="CLE9-13"/>
</dbReference>
<gene>
    <name evidence="6" type="ORF">EJD97_021871</name>
</gene>
<evidence type="ECO:0000256" key="4">
    <source>
        <dbReference type="ARBA" id="ARBA00023278"/>
    </source>
</evidence>
<dbReference type="AlphaFoldDB" id="A0A6N2CC25"/>
<name>A0A6N2CC25_SOLCI</name>
<dbReference type="PANTHER" id="PTHR34359">
    <property type="entry name" value="CLAVATA3/ESR (CLE)-RELATED PROTEIN 10"/>
    <property type="match status" value="1"/>
</dbReference>
<evidence type="ECO:0000256" key="1">
    <source>
        <dbReference type="ARBA" id="ARBA00005416"/>
    </source>
</evidence>
<reference evidence="6" key="1">
    <citation type="submission" date="2019-05" db="EMBL/GenBank/DDBJ databases">
        <title>The de novo reference genome and transcriptome assemblies of the wild tomato species Solanum chilense.</title>
        <authorList>
            <person name="Stam R."/>
            <person name="Nosenko T."/>
            <person name="Hoerger A.C."/>
            <person name="Stephan W."/>
            <person name="Seidel M.A."/>
            <person name="Kuhn J.M.M."/>
            <person name="Haberer G."/>
            <person name="Tellier A."/>
        </authorList>
    </citation>
    <scope>NUCLEOTIDE SEQUENCE</scope>
    <source>
        <tissue evidence="6">Mature leaves</tissue>
    </source>
</reference>
<comment type="similarity">
    <text evidence="1">Belongs to the CLV3/ESR signal peptide family.</text>
</comment>
<sequence>MAVIFKIVTNKCLFALILSIAIVFCLIHGWCNYSDNVILSSRRELIATKFDFTPFMPRHHHRKHLSPSPETEIDPIYGVEKRLVPTGPNPLHH</sequence>
<protein>
    <submittedName>
        <fullName evidence="6">Uncharacterized protein</fullName>
    </submittedName>
</protein>
<organism evidence="6">
    <name type="scientific">Solanum chilense</name>
    <name type="common">Tomato</name>
    <name type="synonym">Lycopersicon chilense</name>
    <dbReference type="NCBI Taxonomy" id="4083"/>
    <lineage>
        <taxon>Eukaryota</taxon>
        <taxon>Viridiplantae</taxon>
        <taxon>Streptophyta</taxon>
        <taxon>Embryophyta</taxon>
        <taxon>Tracheophyta</taxon>
        <taxon>Spermatophyta</taxon>
        <taxon>Magnoliopsida</taxon>
        <taxon>eudicotyledons</taxon>
        <taxon>Gunneridae</taxon>
        <taxon>Pentapetalae</taxon>
        <taxon>asterids</taxon>
        <taxon>lamiids</taxon>
        <taxon>Solanales</taxon>
        <taxon>Solanaceae</taxon>
        <taxon>Solanoideae</taxon>
        <taxon>Solaneae</taxon>
        <taxon>Solanum</taxon>
        <taxon>Solanum subgen. Lycopersicon</taxon>
    </lineage>
</organism>
<keyword evidence="5" id="KW-1133">Transmembrane helix</keyword>
<evidence type="ECO:0000256" key="3">
    <source>
        <dbReference type="ARBA" id="ARBA00022782"/>
    </source>
</evidence>
<evidence type="ECO:0000256" key="5">
    <source>
        <dbReference type="SAM" id="Phobius"/>
    </source>
</evidence>
<comment type="caution">
    <text evidence="6">The sequence shown here is derived from an EMBL/GenBank/DDBJ whole genome shotgun (WGS) entry which is preliminary data.</text>
</comment>